<gene>
    <name evidence="2" type="ORF">NECAME_16755</name>
</gene>
<dbReference type="InterPro" id="IPR014044">
    <property type="entry name" value="CAP_dom"/>
</dbReference>
<sequence length="277" mass="30218">MVNAKTTGFACSYNSCGKFVCLYNQKLKANDVLYEPGAAIAEACSNCAAPKLDPDCVGYLCQPLYTLATDTSPKPSCPAVPAADDMTYDLEQSALYMHNYYRYDTFQRLVATGWAPQDNNKTYAKPKSKMPALAVDCAIVADSKTKAACANTQYPASAGHSLNYHKKTYPTTRKETLEEGIATWFGELSDVAFDDKATYTEKIKKLAPNFADMIQKQATQFGCHVQECQKEGFTVAVCQYKAWEPQADSSLYTVGNTCTKCGSGKKCDPVGGLCITN</sequence>
<organism evidence="2 3">
    <name type="scientific">Necator americanus</name>
    <name type="common">Human hookworm</name>
    <dbReference type="NCBI Taxonomy" id="51031"/>
    <lineage>
        <taxon>Eukaryota</taxon>
        <taxon>Metazoa</taxon>
        <taxon>Ecdysozoa</taxon>
        <taxon>Nematoda</taxon>
        <taxon>Chromadorea</taxon>
        <taxon>Rhabditida</taxon>
        <taxon>Rhabditina</taxon>
        <taxon>Rhabditomorpha</taxon>
        <taxon>Strongyloidea</taxon>
        <taxon>Ancylostomatidae</taxon>
        <taxon>Bunostominae</taxon>
        <taxon>Necator</taxon>
    </lineage>
</organism>
<proteinExistence type="predicted"/>
<dbReference type="AlphaFoldDB" id="W2TWR8"/>
<dbReference type="Gene3D" id="3.40.33.10">
    <property type="entry name" value="CAP"/>
    <property type="match status" value="2"/>
</dbReference>
<name>W2TWR8_NECAM</name>
<evidence type="ECO:0000259" key="1">
    <source>
        <dbReference type="Pfam" id="PF00188"/>
    </source>
</evidence>
<evidence type="ECO:0000313" key="2">
    <source>
        <dbReference type="EMBL" id="ETN85467.1"/>
    </source>
</evidence>
<dbReference type="InterPro" id="IPR035940">
    <property type="entry name" value="CAP_sf"/>
</dbReference>
<feature type="domain" description="SCP" evidence="1">
    <location>
        <begin position="95"/>
        <end position="240"/>
    </location>
</feature>
<dbReference type="Proteomes" id="UP000053676">
    <property type="component" value="Unassembled WGS sequence"/>
</dbReference>
<reference evidence="3" key="1">
    <citation type="journal article" date="2014" name="Nat. Genet.">
        <title>Genome of the human hookworm Necator americanus.</title>
        <authorList>
            <person name="Tang Y.T."/>
            <person name="Gao X."/>
            <person name="Rosa B.A."/>
            <person name="Abubucker S."/>
            <person name="Hallsworth-Pepin K."/>
            <person name="Martin J."/>
            <person name="Tyagi R."/>
            <person name="Heizer E."/>
            <person name="Zhang X."/>
            <person name="Bhonagiri-Palsikar V."/>
            <person name="Minx P."/>
            <person name="Warren W.C."/>
            <person name="Wang Q."/>
            <person name="Zhan B."/>
            <person name="Hotez P.J."/>
            <person name="Sternberg P.W."/>
            <person name="Dougall A."/>
            <person name="Gaze S.T."/>
            <person name="Mulvenna J."/>
            <person name="Sotillo J."/>
            <person name="Ranganathan S."/>
            <person name="Rabelo E.M."/>
            <person name="Wilson R.K."/>
            <person name="Felgner P.L."/>
            <person name="Bethony J."/>
            <person name="Hawdon J.M."/>
            <person name="Gasser R.B."/>
            <person name="Loukas A."/>
            <person name="Mitreva M."/>
        </authorList>
    </citation>
    <scope>NUCLEOTIDE SEQUENCE [LARGE SCALE GENOMIC DNA]</scope>
</reference>
<dbReference type="SUPFAM" id="SSF55797">
    <property type="entry name" value="PR-1-like"/>
    <property type="match status" value="1"/>
</dbReference>
<dbReference type="KEGG" id="nai:NECAME_16755"/>
<keyword evidence="3" id="KW-1185">Reference proteome</keyword>
<dbReference type="CDD" id="cd05380">
    <property type="entry name" value="CAP_euk"/>
    <property type="match status" value="1"/>
</dbReference>
<dbReference type="EMBL" id="KI657717">
    <property type="protein sequence ID" value="ETN85467.1"/>
    <property type="molecule type" value="Genomic_DNA"/>
</dbReference>
<accession>W2TWR8</accession>
<protein>
    <submittedName>
        <fullName evidence="2">SCP-like protein</fullName>
    </submittedName>
</protein>
<dbReference type="STRING" id="51031.W2TWR8"/>
<dbReference type="OMA" id="CCCANIT"/>
<dbReference type="Pfam" id="PF00188">
    <property type="entry name" value="CAP"/>
    <property type="match status" value="1"/>
</dbReference>
<evidence type="ECO:0000313" key="3">
    <source>
        <dbReference type="Proteomes" id="UP000053676"/>
    </source>
</evidence>